<proteinExistence type="predicted"/>
<dbReference type="InterPro" id="IPR041657">
    <property type="entry name" value="HTH_17"/>
</dbReference>
<protein>
    <recommendedName>
        <fullName evidence="2">Helix-turn-helix domain-containing protein</fullName>
    </recommendedName>
</protein>
<evidence type="ECO:0000256" key="1">
    <source>
        <dbReference type="SAM" id="MobiDB-lite"/>
    </source>
</evidence>
<evidence type="ECO:0000313" key="4">
    <source>
        <dbReference type="Proteomes" id="UP000245926"/>
    </source>
</evidence>
<reference evidence="4" key="1">
    <citation type="submission" date="2018-05" db="EMBL/GenBank/DDBJ databases">
        <title>Complete Genome Sequence of Methylobacterium sp. 17SD2-17.</title>
        <authorList>
            <person name="Srinivasan S."/>
        </authorList>
    </citation>
    <scope>NUCLEOTIDE SEQUENCE [LARGE SCALE GENOMIC DNA]</scope>
    <source>
        <strain evidence="4">17SD2-17</strain>
    </source>
</reference>
<accession>A0A2U8WBQ1</accession>
<organism evidence="3 4">
    <name type="scientific">Methylobacterium durans</name>
    <dbReference type="NCBI Taxonomy" id="2202825"/>
    <lineage>
        <taxon>Bacteria</taxon>
        <taxon>Pseudomonadati</taxon>
        <taxon>Pseudomonadota</taxon>
        <taxon>Alphaproteobacteria</taxon>
        <taxon>Hyphomicrobiales</taxon>
        <taxon>Methylobacteriaceae</taxon>
        <taxon>Methylobacterium</taxon>
    </lineage>
</organism>
<dbReference type="KEGG" id="mets:DK389_27610"/>
<dbReference type="OrthoDB" id="8003135at2"/>
<gene>
    <name evidence="3" type="ORF">DK389_27610</name>
</gene>
<dbReference type="Pfam" id="PF12728">
    <property type="entry name" value="HTH_17"/>
    <property type="match status" value="1"/>
</dbReference>
<feature type="domain" description="Helix-turn-helix" evidence="2">
    <location>
        <begin position="213"/>
        <end position="260"/>
    </location>
</feature>
<dbReference type="Proteomes" id="UP000245926">
    <property type="component" value="Chromosome"/>
</dbReference>
<dbReference type="AlphaFoldDB" id="A0A2U8WBQ1"/>
<keyword evidence="4" id="KW-1185">Reference proteome</keyword>
<evidence type="ECO:0000259" key="2">
    <source>
        <dbReference type="Pfam" id="PF12728"/>
    </source>
</evidence>
<dbReference type="EMBL" id="CP029550">
    <property type="protein sequence ID" value="AWN43585.1"/>
    <property type="molecule type" value="Genomic_DNA"/>
</dbReference>
<evidence type="ECO:0000313" key="3">
    <source>
        <dbReference type="EMBL" id="AWN43585.1"/>
    </source>
</evidence>
<feature type="region of interest" description="Disordered" evidence="1">
    <location>
        <begin position="54"/>
        <end position="76"/>
    </location>
</feature>
<name>A0A2U8WBQ1_9HYPH</name>
<sequence>MTASVAISGSVATIANRVRLHGGVGALRRVQGDIRPRTGNRVLVAPGVERCGLRKSRSRNRAEAQGNGGSQGSKAVGHRIHPSVTVALRREGCIVLSDGWFAGDFRIEVPLHTYGIDALTSIGDVTVKKPTPTEAVPLQSIVDEAGARVSGKVWRFIQDGLSEPTIRRAIEREAGLVVQEILLGEMERQRAQGLGQREQRNNALQVAADTITYRVPEAAKIQGIGKSKLHALISPKRLPARKVDGTLLIRRVDLEALVDSCQER</sequence>